<reference evidence="3" key="1">
    <citation type="submission" date="2025-08" db="UniProtKB">
        <authorList>
            <consortium name="RefSeq"/>
        </authorList>
    </citation>
    <scope>IDENTIFICATION</scope>
    <source>
        <tissue evidence="3">Total insect</tissue>
    </source>
</reference>
<dbReference type="GeneID" id="117653798"/>
<protein>
    <submittedName>
        <fullName evidence="3">Uncharacterized protein LOC117653798</fullName>
    </submittedName>
</protein>
<dbReference type="Proteomes" id="UP000515158">
    <property type="component" value="Unplaced"/>
</dbReference>
<accession>A0A6P9AE03</accession>
<keyword evidence="2" id="KW-1185">Reference proteome</keyword>
<dbReference type="InParanoid" id="A0A6P9AE03"/>
<evidence type="ECO:0000313" key="2">
    <source>
        <dbReference type="Proteomes" id="UP000515158"/>
    </source>
</evidence>
<gene>
    <name evidence="3" type="primary">LOC117653798</name>
</gene>
<dbReference type="KEGG" id="tpal:117653798"/>
<proteinExistence type="predicted"/>
<sequence length="114" mass="13281">MTRPFTVLNVSIVPSSYEPNSMTTTALPSVHTSPEQEIQSYRYSLLLVAIMAVLLVAFTLVILLIRKRRFDQYRHHLIPLYDLDDQDWHVELPHEKNYCKPLEFPAHATTRFSP</sequence>
<keyword evidence="1" id="KW-0472">Membrane</keyword>
<dbReference type="OrthoDB" id="6381603at2759"/>
<dbReference type="RefSeq" id="XP_034255594.1">
    <property type="nucleotide sequence ID" value="XM_034399703.1"/>
</dbReference>
<dbReference type="AlphaFoldDB" id="A0A6P9AE03"/>
<evidence type="ECO:0000256" key="1">
    <source>
        <dbReference type="SAM" id="Phobius"/>
    </source>
</evidence>
<name>A0A6P9AE03_THRPL</name>
<evidence type="ECO:0000313" key="3">
    <source>
        <dbReference type="RefSeq" id="XP_034255594.1"/>
    </source>
</evidence>
<keyword evidence="1" id="KW-0812">Transmembrane</keyword>
<keyword evidence="1" id="KW-1133">Transmembrane helix</keyword>
<organism evidence="3">
    <name type="scientific">Thrips palmi</name>
    <name type="common">Melon thrips</name>
    <dbReference type="NCBI Taxonomy" id="161013"/>
    <lineage>
        <taxon>Eukaryota</taxon>
        <taxon>Metazoa</taxon>
        <taxon>Ecdysozoa</taxon>
        <taxon>Arthropoda</taxon>
        <taxon>Hexapoda</taxon>
        <taxon>Insecta</taxon>
        <taxon>Pterygota</taxon>
        <taxon>Neoptera</taxon>
        <taxon>Paraneoptera</taxon>
        <taxon>Thysanoptera</taxon>
        <taxon>Terebrantia</taxon>
        <taxon>Thripoidea</taxon>
        <taxon>Thripidae</taxon>
        <taxon>Thrips</taxon>
    </lineage>
</organism>
<feature type="transmembrane region" description="Helical" evidence="1">
    <location>
        <begin position="43"/>
        <end position="65"/>
    </location>
</feature>